<protein>
    <submittedName>
        <fullName evidence="2">SMI1/KNR4 family protein</fullName>
    </submittedName>
</protein>
<reference evidence="2 3" key="1">
    <citation type="submission" date="2023-05" db="EMBL/GenBank/DDBJ databases">
        <authorList>
            <person name="Zhang X."/>
        </authorList>
    </citation>
    <scope>NUCLEOTIDE SEQUENCE [LARGE SCALE GENOMIC DNA]</scope>
    <source>
        <strain evidence="2 3">DM2B3-1</strain>
    </source>
</reference>
<dbReference type="EMBL" id="JASJOT010000007">
    <property type="protein sequence ID" value="MDJ1493748.1"/>
    <property type="molecule type" value="Genomic_DNA"/>
</dbReference>
<dbReference type="SUPFAM" id="SSF160631">
    <property type="entry name" value="SMI1/KNR4-like"/>
    <property type="match status" value="1"/>
</dbReference>
<dbReference type="RefSeq" id="WP_313996318.1">
    <property type="nucleotide sequence ID" value="NZ_JASJOT010000007.1"/>
</dbReference>
<dbReference type="InterPro" id="IPR018958">
    <property type="entry name" value="Knr4/Smi1-like_dom"/>
</dbReference>
<sequence>MSTTNFYLPVQTIGEPNWIQKLTTYLENYDIECEGLDSGVLQETEARLDIKMPEAMWEYYLYFGGIQSSDFMYNLKKPDEWMFLTDTNWSFVKLYFTLPEISSMIVFSESPGNDPVCFDKVSGEIYLFSHDPLQKGKIFQDFTQYLIYEIMETEKLVGDSDFAEKEEEITAQFLSADTIDYALRHIKM</sequence>
<gene>
    <name evidence="2" type="ORF">QNI19_12465</name>
</gene>
<feature type="domain" description="Knr4/Smi1-like" evidence="1">
    <location>
        <begin position="38"/>
        <end position="146"/>
    </location>
</feature>
<evidence type="ECO:0000313" key="2">
    <source>
        <dbReference type="EMBL" id="MDJ1493748.1"/>
    </source>
</evidence>
<dbReference type="Gene3D" id="3.40.1580.10">
    <property type="entry name" value="SMI1/KNR4-like"/>
    <property type="match status" value="1"/>
</dbReference>
<evidence type="ECO:0000259" key="1">
    <source>
        <dbReference type="Pfam" id="PF09346"/>
    </source>
</evidence>
<evidence type="ECO:0000313" key="3">
    <source>
        <dbReference type="Proteomes" id="UP001228581"/>
    </source>
</evidence>
<dbReference type="InterPro" id="IPR037883">
    <property type="entry name" value="Knr4/Smi1-like_sf"/>
</dbReference>
<proteinExistence type="predicted"/>
<name>A0ABT7CJ56_9BACT</name>
<organism evidence="2 3">
    <name type="scientific">Xanthocytophaga flava</name>
    <dbReference type="NCBI Taxonomy" id="3048013"/>
    <lineage>
        <taxon>Bacteria</taxon>
        <taxon>Pseudomonadati</taxon>
        <taxon>Bacteroidota</taxon>
        <taxon>Cytophagia</taxon>
        <taxon>Cytophagales</taxon>
        <taxon>Rhodocytophagaceae</taxon>
        <taxon>Xanthocytophaga</taxon>
    </lineage>
</organism>
<keyword evidence="3" id="KW-1185">Reference proteome</keyword>
<comment type="caution">
    <text evidence="2">The sequence shown here is derived from an EMBL/GenBank/DDBJ whole genome shotgun (WGS) entry which is preliminary data.</text>
</comment>
<dbReference type="Pfam" id="PF09346">
    <property type="entry name" value="SMI1_KNR4"/>
    <property type="match status" value="1"/>
</dbReference>
<accession>A0ABT7CJ56</accession>
<dbReference type="Proteomes" id="UP001228581">
    <property type="component" value="Unassembled WGS sequence"/>
</dbReference>